<keyword evidence="2" id="KW-1185">Reference proteome</keyword>
<gene>
    <name evidence="1" type="ORF">BESB_029810</name>
</gene>
<comment type="caution">
    <text evidence="1">The sequence shown here is derived from an EMBL/GenBank/DDBJ whole genome shotgun (WGS) entry which is preliminary data.</text>
</comment>
<sequence length="324" mass="34663">MLVQGMTLDLSVMRRRTRMLADILACLGSGRLYEPTKALEAPGTLAVLRTAARNEDFAPTSDLTVEAAEAGRAPDDSVAARHISSSSRRVRATTGWRRKGFLMRANSKATFAVVAGLIGAFLVSLKLWQCELVWTRTISGSVKSEALQSRRLSNEDKCHPWIQAERVQSVNVEAFGTTSNLQLGGGDGDLRQANRLAYVRLSSASAAAAVQGLRLGRLALFSGHLDVAASLAVRAGPGQKPQRRGGKASAAAVAKELQSGSLEEASTYLEQSHVGGRAVAAAIHRRGARRAKNPDSVEVAAVGRQCGRTAVEHYRTYTESRAFP</sequence>
<accession>A0A2A9M634</accession>
<dbReference type="Proteomes" id="UP000224006">
    <property type="component" value="Chromosome XIII"/>
</dbReference>
<evidence type="ECO:0000313" key="1">
    <source>
        <dbReference type="EMBL" id="PFH31107.1"/>
    </source>
</evidence>
<dbReference type="RefSeq" id="XP_029215116.1">
    <property type="nucleotide sequence ID" value="XM_029361649.1"/>
</dbReference>
<evidence type="ECO:0000313" key="2">
    <source>
        <dbReference type="Proteomes" id="UP000224006"/>
    </source>
</evidence>
<proteinExistence type="predicted"/>
<dbReference type="AlphaFoldDB" id="A0A2A9M634"/>
<dbReference type="KEGG" id="bbes:BESB_029810"/>
<reference evidence="1 2" key="1">
    <citation type="submission" date="2017-09" db="EMBL/GenBank/DDBJ databases">
        <title>Genome sequencing of Besnoitia besnoiti strain Bb-Ger1.</title>
        <authorList>
            <person name="Schares G."/>
            <person name="Venepally P."/>
            <person name="Lorenzi H.A."/>
        </authorList>
    </citation>
    <scope>NUCLEOTIDE SEQUENCE [LARGE SCALE GENOMIC DNA]</scope>
    <source>
        <strain evidence="1 2">Bb-Ger1</strain>
    </source>
</reference>
<organism evidence="1 2">
    <name type="scientific">Besnoitia besnoiti</name>
    <name type="common">Apicomplexan protozoan</name>
    <dbReference type="NCBI Taxonomy" id="94643"/>
    <lineage>
        <taxon>Eukaryota</taxon>
        <taxon>Sar</taxon>
        <taxon>Alveolata</taxon>
        <taxon>Apicomplexa</taxon>
        <taxon>Conoidasida</taxon>
        <taxon>Coccidia</taxon>
        <taxon>Eucoccidiorida</taxon>
        <taxon>Eimeriorina</taxon>
        <taxon>Sarcocystidae</taxon>
        <taxon>Besnoitia</taxon>
    </lineage>
</organism>
<dbReference type="GeneID" id="40308033"/>
<protein>
    <submittedName>
        <fullName evidence="1">Uncharacterized protein</fullName>
    </submittedName>
</protein>
<name>A0A2A9M634_BESBE</name>
<dbReference type="EMBL" id="NWUJ01000016">
    <property type="protein sequence ID" value="PFH31107.1"/>
    <property type="molecule type" value="Genomic_DNA"/>
</dbReference>
<dbReference type="VEuPathDB" id="ToxoDB:BESB_029810"/>